<dbReference type="EMBL" id="JBICBT010001253">
    <property type="protein sequence ID" value="KAL3076451.1"/>
    <property type="molecule type" value="Genomic_DNA"/>
</dbReference>
<reference evidence="2 3" key="1">
    <citation type="submission" date="2024-10" db="EMBL/GenBank/DDBJ databases">
        <authorList>
            <person name="Kim D."/>
        </authorList>
    </citation>
    <scope>NUCLEOTIDE SEQUENCE [LARGE SCALE GENOMIC DNA]</scope>
    <source>
        <strain evidence="2">BH-2024</strain>
    </source>
</reference>
<organism evidence="2 3">
    <name type="scientific">Heterodera trifolii</name>
    <dbReference type="NCBI Taxonomy" id="157864"/>
    <lineage>
        <taxon>Eukaryota</taxon>
        <taxon>Metazoa</taxon>
        <taxon>Ecdysozoa</taxon>
        <taxon>Nematoda</taxon>
        <taxon>Chromadorea</taxon>
        <taxon>Rhabditida</taxon>
        <taxon>Tylenchina</taxon>
        <taxon>Tylenchomorpha</taxon>
        <taxon>Tylenchoidea</taxon>
        <taxon>Heteroderidae</taxon>
        <taxon>Heteroderinae</taxon>
        <taxon>Heterodera</taxon>
    </lineage>
</organism>
<sequence length="266" mass="29294">MIKFVCVLLLIFAWTLQIVHLSPAPSDRIYIMEFNRDNSNNQQDNDLKSANGIDDNKMTNGVISQDSAQVVTTNGTVELETDPLTVSVNLQRGGRSVGNQFNINFTDISFVLVCSARFRISLPSDTTLRSHSNMTAVPNTSDQFTLPDGVHLYPGLSYTAEVVLSGNGQPEVTILDTLTVLTTEKFYERVCHVDFRIDVSDTAKLDKYSKMVPIPDTCGQYALPKSLDLLPGESFDAQLTLLGNDGKPNVTVLNTNNIPTSKQCKK</sequence>
<keyword evidence="3" id="KW-1185">Reference proteome</keyword>
<comment type="caution">
    <text evidence="2">The sequence shown here is derived from an EMBL/GenBank/DDBJ whole genome shotgun (WGS) entry which is preliminary data.</text>
</comment>
<dbReference type="AlphaFoldDB" id="A0ABD2IG48"/>
<protein>
    <submittedName>
        <fullName evidence="2">Uncharacterized protein</fullName>
    </submittedName>
</protein>
<dbReference type="Proteomes" id="UP001620626">
    <property type="component" value="Unassembled WGS sequence"/>
</dbReference>
<name>A0ABD2IG48_9BILA</name>
<evidence type="ECO:0000256" key="1">
    <source>
        <dbReference type="SAM" id="SignalP"/>
    </source>
</evidence>
<feature type="chain" id="PRO_5044747204" evidence="1">
    <location>
        <begin position="22"/>
        <end position="266"/>
    </location>
</feature>
<keyword evidence="1" id="KW-0732">Signal</keyword>
<accession>A0ABD2IG48</accession>
<evidence type="ECO:0000313" key="3">
    <source>
        <dbReference type="Proteomes" id="UP001620626"/>
    </source>
</evidence>
<proteinExistence type="predicted"/>
<gene>
    <name evidence="2" type="ORF">niasHT_039940</name>
</gene>
<evidence type="ECO:0000313" key="2">
    <source>
        <dbReference type="EMBL" id="KAL3076451.1"/>
    </source>
</evidence>
<feature type="signal peptide" evidence="1">
    <location>
        <begin position="1"/>
        <end position="21"/>
    </location>
</feature>